<keyword evidence="4" id="KW-1185">Reference proteome</keyword>
<evidence type="ECO:0000259" key="2">
    <source>
        <dbReference type="Pfam" id="PF20149"/>
    </source>
</evidence>
<dbReference type="Pfam" id="PF20149">
    <property type="entry name" value="DUF6532"/>
    <property type="match status" value="1"/>
</dbReference>
<dbReference type="InterPro" id="IPR045341">
    <property type="entry name" value="DUF6532"/>
</dbReference>
<evidence type="ECO:0000313" key="3">
    <source>
        <dbReference type="EMBL" id="KAJ7212696.1"/>
    </source>
</evidence>
<reference evidence="3" key="1">
    <citation type="submission" date="2023-03" db="EMBL/GenBank/DDBJ databases">
        <title>Massive genome expansion in bonnet fungi (Mycena s.s.) driven by repeated elements and novel gene families across ecological guilds.</title>
        <authorList>
            <consortium name="Lawrence Berkeley National Laboratory"/>
            <person name="Harder C.B."/>
            <person name="Miyauchi S."/>
            <person name="Viragh M."/>
            <person name="Kuo A."/>
            <person name="Thoen E."/>
            <person name="Andreopoulos B."/>
            <person name="Lu D."/>
            <person name="Skrede I."/>
            <person name="Drula E."/>
            <person name="Henrissat B."/>
            <person name="Morin E."/>
            <person name="Kohler A."/>
            <person name="Barry K."/>
            <person name="LaButti K."/>
            <person name="Morin E."/>
            <person name="Salamov A."/>
            <person name="Lipzen A."/>
            <person name="Mereny Z."/>
            <person name="Hegedus B."/>
            <person name="Baldrian P."/>
            <person name="Stursova M."/>
            <person name="Weitz H."/>
            <person name="Taylor A."/>
            <person name="Grigoriev I.V."/>
            <person name="Nagy L.G."/>
            <person name="Martin F."/>
            <person name="Kauserud H."/>
        </authorList>
    </citation>
    <scope>NUCLEOTIDE SEQUENCE</scope>
    <source>
        <strain evidence="3">9144</strain>
    </source>
</reference>
<dbReference type="Proteomes" id="UP001219525">
    <property type="component" value="Unassembled WGS sequence"/>
</dbReference>
<evidence type="ECO:0000256" key="1">
    <source>
        <dbReference type="SAM" id="MobiDB-lite"/>
    </source>
</evidence>
<accession>A0AAD6VH08</accession>
<feature type="compositionally biased region" description="Basic and acidic residues" evidence="1">
    <location>
        <begin position="27"/>
        <end position="41"/>
    </location>
</feature>
<proteinExistence type="predicted"/>
<feature type="region of interest" description="Disordered" evidence="1">
    <location>
        <begin position="363"/>
        <end position="382"/>
    </location>
</feature>
<sequence>MAPRFEPPALVPLEEDPDPVTAASVAEPHEKGRRLPRESKKVAYINAKWKGAAPTGKHGPPEKDENTAQSNSRKRAASGAKESTKTKSQKAGHASSTAAADQDIIMSEAPVAARRATVRRRQIVDSDPEEEERDFKTATRPQPKPRYKNRAPVFESAGESFDTPTVDDAAFAEDTEMAATGSDDTEEAQDGDEEEAEDDDLQGADEVVSRKLADATPIWHDDEDEDSEPERYPARRRSSSRASASSGHLSVPASEFEDDDDAESDEESPALQALQKAHERVPATAAAPLPVKEKLPAPSKAPRIDLGSREEARGRNQAPRRAEQLQIRRAQEVPTFNPERSISRTSESCKPAKQVPAVATALGSWAPPESDTSTKSTQGRAAQRAADADCIDIVLDASGKPGKKAQHPRVSHVFATALEYFFILHLIRHGFPDTQMRIEFAHTALTHAAAKVLKYIDIAERLEADSTYRDHLAHMLNRRISAWRGKLKIYALEALYSHYRVQHGCADRVAALLAQQTFIYAHRADTVDPANPQAITFGKPIYGEPFMHPCIMHVAGHFFRGKPPSIGARLKPLLPRNSAGNIEAPRPLLAMACSAIYSALGDWSTGEFRKTDFDSTALVDNYKTHLTVMDALIQKKPEKYRLTMETIFSTASQNVILADDMAKSRMEQDALDALDLSD</sequence>
<comment type="caution">
    <text evidence="3">The sequence shown here is derived from an EMBL/GenBank/DDBJ whole genome shotgun (WGS) entry which is preliminary data.</text>
</comment>
<feature type="domain" description="DUF6532" evidence="2">
    <location>
        <begin position="424"/>
        <end position="631"/>
    </location>
</feature>
<dbReference type="AlphaFoldDB" id="A0AAD6VH08"/>
<feature type="compositionally biased region" description="Acidic residues" evidence="1">
    <location>
        <begin position="183"/>
        <end position="203"/>
    </location>
</feature>
<evidence type="ECO:0000313" key="4">
    <source>
        <dbReference type="Proteomes" id="UP001219525"/>
    </source>
</evidence>
<gene>
    <name evidence="3" type="ORF">GGX14DRAFT_564444</name>
</gene>
<name>A0AAD6VH08_9AGAR</name>
<protein>
    <recommendedName>
        <fullName evidence="2">DUF6532 domain-containing protein</fullName>
    </recommendedName>
</protein>
<feature type="compositionally biased region" description="Acidic residues" evidence="1">
    <location>
        <begin position="255"/>
        <end position="268"/>
    </location>
</feature>
<organism evidence="3 4">
    <name type="scientific">Mycena pura</name>
    <dbReference type="NCBI Taxonomy" id="153505"/>
    <lineage>
        <taxon>Eukaryota</taxon>
        <taxon>Fungi</taxon>
        <taxon>Dikarya</taxon>
        <taxon>Basidiomycota</taxon>
        <taxon>Agaricomycotina</taxon>
        <taxon>Agaricomycetes</taxon>
        <taxon>Agaricomycetidae</taxon>
        <taxon>Agaricales</taxon>
        <taxon>Marasmiineae</taxon>
        <taxon>Mycenaceae</taxon>
        <taxon>Mycena</taxon>
    </lineage>
</organism>
<feature type="compositionally biased region" description="Pro residues" evidence="1">
    <location>
        <begin position="1"/>
        <end position="10"/>
    </location>
</feature>
<feature type="compositionally biased region" description="Basic and acidic residues" evidence="1">
    <location>
        <begin position="302"/>
        <end position="314"/>
    </location>
</feature>
<feature type="region of interest" description="Disordered" evidence="1">
    <location>
        <begin position="1"/>
        <end position="324"/>
    </location>
</feature>
<dbReference type="EMBL" id="JARJCW010000023">
    <property type="protein sequence ID" value="KAJ7212696.1"/>
    <property type="molecule type" value="Genomic_DNA"/>
</dbReference>